<accession>A0A6M3LX75</accession>
<evidence type="ECO:0000313" key="2">
    <source>
        <dbReference type="EMBL" id="QJA99373.1"/>
    </source>
</evidence>
<name>A0A6M3LX75_9ZZZZ</name>
<proteinExistence type="predicted"/>
<evidence type="ECO:0000256" key="1">
    <source>
        <dbReference type="SAM" id="MobiDB-lite"/>
    </source>
</evidence>
<dbReference type="EMBL" id="MT143646">
    <property type="protein sequence ID" value="QJA99373.1"/>
    <property type="molecule type" value="Genomic_DNA"/>
</dbReference>
<evidence type="ECO:0000313" key="3">
    <source>
        <dbReference type="EMBL" id="QJB04551.1"/>
    </source>
</evidence>
<feature type="compositionally biased region" description="Basic and acidic residues" evidence="1">
    <location>
        <begin position="43"/>
        <end position="59"/>
    </location>
</feature>
<feature type="region of interest" description="Disordered" evidence="1">
    <location>
        <begin position="1"/>
        <end position="59"/>
    </location>
</feature>
<reference evidence="2" key="1">
    <citation type="submission" date="2020-03" db="EMBL/GenBank/DDBJ databases">
        <title>The deep terrestrial virosphere.</title>
        <authorList>
            <person name="Holmfeldt K."/>
            <person name="Nilsson E."/>
            <person name="Simone D."/>
            <person name="Lopez-Fernandez M."/>
            <person name="Wu X."/>
            <person name="de Brujin I."/>
            <person name="Lundin D."/>
            <person name="Andersson A."/>
            <person name="Bertilsson S."/>
            <person name="Dopson M."/>
        </authorList>
    </citation>
    <scope>NUCLEOTIDE SEQUENCE</scope>
    <source>
        <strain evidence="2">MM171A01100</strain>
        <strain evidence="3">MM171B00234</strain>
    </source>
</reference>
<dbReference type="AlphaFoldDB" id="A0A6M3LX75"/>
<feature type="compositionally biased region" description="Basic and acidic residues" evidence="1">
    <location>
        <begin position="1"/>
        <end position="16"/>
    </location>
</feature>
<gene>
    <name evidence="2" type="ORF">MM171A01100_0007</name>
    <name evidence="3" type="ORF">MM171B00234_0052</name>
</gene>
<organism evidence="2">
    <name type="scientific">viral metagenome</name>
    <dbReference type="NCBI Taxonomy" id="1070528"/>
    <lineage>
        <taxon>unclassified sequences</taxon>
        <taxon>metagenomes</taxon>
        <taxon>organismal metagenomes</taxon>
    </lineage>
</organism>
<sequence>MSEDIKPAEAKPKGDGLSDSNDVDTRMKYKEFQKGPRGKASKTKVEVRRNRQRAIKIER</sequence>
<feature type="compositionally biased region" description="Basic and acidic residues" evidence="1">
    <location>
        <begin position="23"/>
        <end position="34"/>
    </location>
</feature>
<protein>
    <submittedName>
        <fullName evidence="2">Uncharacterized protein</fullName>
    </submittedName>
</protein>
<dbReference type="EMBL" id="MT143884">
    <property type="protein sequence ID" value="QJB04551.1"/>
    <property type="molecule type" value="Genomic_DNA"/>
</dbReference>